<evidence type="ECO:0000256" key="2">
    <source>
        <dbReference type="ARBA" id="ARBA00023043"/>
    </source>
</evidence>
<feature type="repeat" description="ANK" evidence="3">
    <location>
        <begin position="135"/>
        <end position="167"/>
    </location>
</feature>
<dbReference type="PROSITE" id="PS50297">
    <property type="entry name" value="ANK_REP_REGION"/>
    <property type="match status" value="10"/>
</dbReference>
<comment type="caution">
    <text evidence="4">The sequence shown here is derived from an EMBL/GenBank/DDBJ whole genome shotgun (WGS) entry which is preliminary data.</text>
</comment>
<dbReference type="OrthoDB" id="195446at2759"/>
<keyword evidence="5" id="KW-1185">Reference proteome</keyword>
<gene>
    <name evidence="4" type="ORF">MEDL_53010</name>
</gene>
<feature type="repeat" description="ANK" evidence="3">
    <location>
        <begin position="561"/>
        <end position="583"/>
    </location>
</feature>
<dbReference type="Pfam" id="PF13637">
    <property type="entry name" value="Ank_4"/>
    <property type="match status" value="1"/>
</dbReference>
<keyword evidence="2 3" id="KW-0040">ANK repeat</keyword>
<proteinExistence type="predicted"/>
<feature type="repeat" description="ANK" evidence="3">
    <location>
        <begin position="268"/>
        <end position="300"/>
    </location>
</feature>
<keyword evidence="1" id="KW-0677">Repeat</keyword>
<dbReference type="Gene3D" id="1.25.40.20">
    <property type="entry name" value="Ankyrin repeat-containing domain"/>
    <property type="match status" value="5"/>
</dbReference>
<accession>A0A8S3UE61</accession>
<feature type="repeat" description="ANK" evidence="3">
    <location>
        <begin position="335"/>
        <end position="368"/>
    </location>
</feature>
<dbReference type="Pfam" id="PF00023">
    <property type="entry name" value="Ank"/>
    <property type="match status" value="2"/>
</dbReference>
<dbReference type="SUPFAM" id="SSF48403">
    <property type="entry name" value="Ankyrin repeat"/>
    <property type="match status" value="2"/>
</dbReference>
<sequence>MNYLQNTQTVNVIKHSEVITAAWSIATDGRTCLHYAASFAKDDIVKLLLNRKADCNLPGGPKDQLPLHMASARNTGAVTVVQYLLKSAGKETRLVTDKGGSIPLFFAAEVGNISVCKELLTQYADQQLAAQKEDNGDNVLHIACRRRDLDLVKMLLENGISVDATNYDGHTALHIASWEGDEMLVKYLYQMKANPNLSDRMDRVPVHLAAERGHTTIVDILVDKCKASISARTKDGSTLMHIASTYGHPDTALTFLRKGVPLQMPNKSGAICLHAAAMKGHTNVVRALLQKGAAPDSKTKDGSTALHLAVECCKPQVVQTLLGFGAQVELKGGKAQETPLHIAARTREGEKCAEMLLKSGADVNATRENGETAMHIAARHGQIQMVIACLEEGGDPTQQSKIGETPLHVAVRHCHLDVARELLTIVSGSRSRIDAVMLVNQQNWEGETTVHYAAELTKNLAHEDLEDTDMIKLLLEYDGDTNLHTKLTFETPLHYCARAGNGDILLEIVKHIGALGVQKAVNKQSKNHGKAALHLAAESGHDQVADVLLWHKAFVNAKSKQGVTPLHLAAQNGYNKLVKLLIETHGATIDALSLVSHYSLIETHGATIDALSLVSHYSLIESHGATIDALSLTHGATIDALSLVSHYSLIETHGATIDALSLVSHYALSLIETHGATIDALSLVSHYSLIETHGATIDALSLVSHYSLIESHGATIDALSLVSHYSLIETHGATIDALSLVSHYSLIETHGATIDALSFGKSLLLDRDTWGNY</sequence>
<evidence type="ECO:0000313" key="4">
    <source>
        <dbReference type="EMBL" id="CAG2240772.1"/>
    </source>
</evidence>
<name>A0A8S3UE61_MYTED</name>
<evidence type="ECO:0000256" key="1">
    <source>
        <dbReference type="ARBA" id="ARBA00022737"/>
    </source>
</evidence>
<feature type="repeat" description="ANK" evidence="3">
    <location>
        <begin position="168"/>
        <end position="200"/>
    </location>
</feature>
<feature type="repeat" description="ANK" evidence="3">
    <location>
        <begin position="301"/>
        <end position="333"/>
    </location>
</feature>
<dbReference type="PRINTS" id="PR01415">
    <property type="entry name" value="ANKYRIN"/>
</dbReference>
<evidence type="ECO:0000313" key="5">
    <source>
        <dbReference type="Proteomes" id="UP000683360"/>
    </source>
</evidence>
<dbReference type="AlphaFoldDB" id="A0A8S3UE61"/>
<dbReference type="EMBL" id="CAJPWZ010002572">
    <property type="protein sequence ID" value="CAG2240772.1"/>
    <property type="molecule type" value="Genomic_DNA"/>
</dbReference>
<protein>
    <submittedName>
        <fullName evidence="4">Uncharacterized protein</fullName>
    </submittedName>
</protein>
<organism evidence="4 5">
    <name type="scientific">Mytilus edulis</name>
    <name type="common">Blue mussel</name>
    <dbReference type="NCBI Taxonomy" id="6550"/>
    <lineage>
        <taxon>Eukaryota</taxon>
        <taxon>Metazoa</taxon>
        <taxon>Spiralia</taxon>
        <taxon>Lophotrochozoa</taxon>
        <taxon>Mollusca</taxon>
        <taxon>Bivalvia</taxon>
        <taxon>Autobranchia</taxon>
        <taxon>Pteriomorphia</taxon>
        <taxon>Mytilida</taxon>
        <taxon>Mytiloidea</taxon>
        <taxon>Mytilidae</taxon>
        <taxon>Mytilinae</taxon>
        <taxon>Mytilus</taxon>
    </lineage>
</organism>
<feature type="repeat" description="ANK" evidence="3">
    <location>
        <begin position="28"/>
        <end position="60"/>
    </location>
</feature>
<reference evidence="4" key="1">
    <citation type="submission" date="2021-03" db="EMBL/GenBank/DDBJ databases">
        <authorList>
            <person name="Bekaert M."/>
        </authorList>
    </citation>
    <scope>NUCLEOTIDE SEQUENCE</scope>
</reference>
<feature type="repeat" description="ANK" evidence="3">
    <location>
        <begin position="402"/>
        <end position="423"/>
    </location>
</feature>
<dbReference type="PROSITE" id="PS50088">
    <property type="entry name" value="ANK_REPEAT"/>
    <property type="match status" value="11"/>
</dbReference>
<dbReference type="Proteomes" id="UP000683360">
    <property type="component" value="Unassembled WGS sequence"/>
</dbReference>
<dbReference type="PANTHER" id="PTHR24123:SF141">
    <property type="entry name" value="ANKYRIN 2, ISOFORM U"/>
    <property type="match status" value="1"/>
</dbReference>
<dbReference type="Pfam" id="PF12796">
    <property type="entry name" value="Ank_2"/>
    <property type="match status" value="4"/>
</dbReference>
<dbReference type="InterPro" id="IPR036770">
    <property type="entry name" value="Ankyrin_rpt-contain_sf"/>
</dbReference>
<dbReference type="PANTHER" id="PTHR24123">
    <property type="entry name" value="ANKYRIN REPEAT-CONTAINING"/>
    <property type="match status" value="1"/>
</dbReference>
<dbReference type="InterPro" id="IPR002110">
    <property type="entry name" value="Ankyrin_rpt"/>
</dbReference>
<evidence type="ECO:0000256" key="3">
    <source>
        <dbReference type="PROSITE-ProRule" id="PRU00023"/>
    </source>
</evidence>
<dbReference type="SMART" id="SM00248">
    <property type="entry name" value="ANK"/>
    <property type="match status" value="16"/>
</dbReference>
<feature type="repeat" description="ANK" evidence="3">
    <location>
        <begin position="235"/>
        <end position="267"/>
    </location>
</feature>
<dbReference type="InterPro" id="IPR051165">
    <property type="entry name" value="Multifunctional_ANK_Repeat"/>
</dbReference>
<feature type="repeat" description="ANK" evidence="3">
    <location>
        <begin position="369"/>
        <end position="401"/>
    </location>
</feature>
<feature type="repeat" description="ANK" evidence="3">
    <location>
        <begin position="528"/>
        <end position="560"/>
    </location>
</feature>